<keyword evidence="2" id="KW-1185">Reference proteome</keyword>
<protein>
    <submittedName>
        <fullName evidence="1">Uncharacterized protein</fullName>
    </submittedName>
</protein>
<evidence type="ECO:0000313" key="2">
    <source>
        <dbReference type="Proteomes" id="UP000466442"/>
    </source>
</evidence>
<dbReference type="GO" id="GO:0043022">
    <property type="term" value="F:ribosome binding"/>
    <property type="evidence" value="ECO:0007669"/>
    <property type="project" value="TreeGrafter"/>
</dbReference>
<dbReference type="EMBL" id="WIXP02000004">
    <property type="protein sequence ID" value="KAF6211348.1"/>
    <property type="molecule type" value="Genomic_DNA"/>
</dbReference>
<reference evidence="1" key="1">
    <citation type="journal article" date="2021" name="Mol. Ecol. Resour.">
        <title>Apolygus lucorum genome provides insights into omnivorousness and mesophyll feeding.</title>
        <authorList>
            <person name="Liu Y."/>
            <person name="Liu H."/>
            <person name="Wang H."/>
            <person name="Huang T."/>
            <person name="Liu B."/>
            <person name="Yang B."/>
            <person name="Yin L."/>
            <person name="Li B."/>
            <person name="Zhang Y."/>
            <person name="Zhang S."/>
            <person name="Jiang F."/>
            <person name="Zhang X."/>
            <person name="Ren Y."/>
            <person name="Wang B."/>
            <person name="Wang S."/>
            <person name="Lu Y."/>
            <person name="Wu K."/>
            <person name="Fan W."/>
            <person name="Wang G."/>
        </authorList>
    </citation>
    <scope>NUCLEOTIDE SEQUENCE</scope>
    <source>
        <strain evidence="1">12Hb</strain>
    </source>
</reference>
<dbReference type="AlphaFoldDB" id="A0A8S9XSY5"/>
<dbReference type="OrthoDB" id="6361925at2759"/>
<sequence length="326" mass="37535">MEFVDPLTIKPKYSDENQGKIKRKTETLMWVYSGWPNYLDPTTCLPSDRPNKQGQAFRMYVLNTSKTAVPIGENVLARNTVKTVLTNSGLAIKSSQQPPPCAYQSLKWSPLQPYRFLFNFGMLEQTKNALLGVSSIKSKLLASVTQVRSFVQSSRQDQMKNPNKSGAPKPLPRLLYIQNPLVWFSNKMDFRHLRVTVDPAFSEKEFTRGARQAVSKVTQLLSMSMFDSMKPLFTKAALLTLRRDVEILWSDEVRRNIALEPHDIQLIIPRKLHFRHFTDKKFCDIDVVFIGLKHVDSARPDSSPLLFVDIISRFHRNYTEADIRKR</sequence>
<comment type="caution">
    <text evidence="1">The sequence shown here is derived from an EMBL/GenBank/DDBJ whole genome shotgun (WGS) entry which is preliminary data.</text>
</comment>
<name>A0A8S9XSY5_APOLU</name>
<accession>A0A8S9XSY5</accession>
<organism evidence="1 2">
    <name type="scientific">Apolygus lucorum</name>
    <name type="common">Small green plant bug</name>
    <name type="synonym">Lygocoris lucorum</name>
    <dbReference type="NCBI Taxonomy" id="248454"/>
    <lineage>
        <taxon>Eukaryota</taxon>
        <taxon>Metazoa</taxon>
        <taxon>Ecdysozoa</taxon>
        <taxon>Arthropoda</taxon>
        <taxon>Hexapoda</taxon>
        <taxon>Insecta</taxon>
        <taxon>Pterygota</taxon>
        <taxon>Neoptera</taxon>
        <taxon>Paraneoptera</taxon>
        <taxon>Hemiptera</taxon>
        <taxon>Heteroptera</taxon>
        <taxon>Panheteroptera</taxon>
        <taxon>Cimicomorpha</taxon>
        <taxon>Miridae</taxon>
        <taxon>Mirini</taxon>
        <taxon>Apolygus</taxon>
    </lineage>
</organism>
<gene>
    <name evidence="1" type="ORF">GE061_011860</name>
</gene>
<dbReference type="PANTHER" id="PTHR13333:SF5">
    <property type="entry name" value="M-AAA PROTEASE-INTERACTING PROTEIN 1, MITOCHONDRIAL"/>
    <property type="match status" value="1"/>
</dbReference>
<dbReference type="GO" id="GO:0005743">
    <property type="term" value="C:mitochondrial inner membrane"/>
    <property type="evidence" value="ECO:0007669"/>
    <property type="project" value="TreeGrafter"/>
</dbReference>
<dbReference type="PANTHER" id="PTHR13333">
    <property type="entry name" value="M-AAA PROTEASE-INTERACTING PROTEIN 1, MITOCHONDRIAL"/>
    <property type="match status" value="1"/>
</dbReference>
<evidence type="ECO:0000313" key="1">
    <source>
        <dbReference type="EMBL" id="KAF6211348.1"/>
    </source>
</evidence>
<dbReference type="GO" id="GO:0032979">
    <property type="term" value="P:protein insertion into mitochondrial inner membrane from matrix"/>
    <property type="evidence" value="ECO:0007669"/>
    <property type="project" value="TreeGrafter"/>
</dbReference>
<dbReference type="Proteomes" id="UP000466442">
    <property type="component" value="Unassembled WGS sequence"/>
</dbReference>
<proteinExistence type="predicted"/>